<feature type="chain" id="PRO_5043339115" evidence="8">
    <location>
        <begin position="23"/>
        <end position="470"/>
    </location>
</feature>
<keyword evidence="5" id="KW-1015">Disulfide bond</keyword>
<dbReference type="SMART" id="SM00179">
    <property type="entry name" value="EGF_CA"/>
    <property type="match status" value="2"/>
</dbReference>
<dbReference type="SMART" id="SM00181">
    <property type="entry name" value="EGF"/>
    <property type="match status" value="2"/>
</dbReference>
<dbReference type="GO" id="GO:0005509">
    <property type="term" value="F:calcium ion binding"/>
    <property type="evidence" value="ECO:0007669"/>
    <property type="project" value="InterPro"/>
</dbReference>
<dbReference type="InterPro" id="IPR032675">
    <property type="entry name" value="LRR_dom_sf"/>
</dbReference>
<name>A0AAV7JX86_9METZ</name>
<evidence type="ECO:0000256" key="4">
    <source>
        <dbReference type="ARBA" id="ARBA00022729"/>
    </source>
</evidence>
<comment type="subcellular location">
    <subcellularLocation>
        <location evidence="1">Secreted</location>
    </subcellularLocation>
</comment>
<evidence type="ECO:0000256" key="7">
    <source>
        <dbReference type="PROSITE-ProRule" id="PRU00076"/>
    </source>
</evidence>
<dbReference type="PROSITE" id="PS50026">
    <property type="entry name" value="EGF_3"/>
    <property type="match status" value="1"/>
</dbReference>
<proteinExistence type="predicted"/>
<feature type="signal peptide" evidence="8">
    <location>
        <begin position="1"/>
        <end position="22"/>
    </location>
</feature>
<comment type="caution">
    <text evidence="7">Lacks conserved residue(s) required for the propagation of feature annotation.</text>
</comment>
<evidence type="ECO:0000259" key="9">
    <source>
        <dbReference type="PROSITE" id="PS50026"/>
    </source>
</evidence>
<dbReference type="AlphaFoldDB" id="A0AAV7JX86"/>
<evidence type="ECO:0000256" key="5">
    <source>
        <dbReference type="ARBA" id="ARBA00023157"/>
    </source>
</evidence>
<dbReference type="Gene3D" id="2.10.25.10">
    <property type="entry name" value="Laminin"/>
    <property type="match status" value="2"/>
</dbReference>
<protein>
    <submittedName>
        <fullName evidence="10">Fibrillin-2-like</fullName>
    </submittedName>
</protein>
<dbReference type="EMBL" id="JAKMXF010000277">
    <property type="protein sequence ID" value="KAI6653400.1"/>
    <property type="molecule type" value="Genomic_DNA"/>
</dbReference>
<dbReference type="InterPro" id="IPR001881">
    <property type="entry name" value="EGF-like_Ca-bd_dom"/>
</dbReference>
<dbReference type="PROSITE" id="PS01186">
    <property type="entry name" value="EGF_2"/>
    <property type="match status" value="1"/>
</dbReference>
<dbReference type="PROSITE" id="PS00010">
    <property type="entry name" value="ASX_HYDROXYL"/>
    <property type="match status" value="1"/>
</dbReference>
<keyword evidence="11" id="KW-1185">Reference proteome</keyword>
<feature type="domain" description="EGF-like" evidence="9">
    <location>
        <begin position="407"/>
        <end position="447"/>
    </location>
</feature>
<accession>A0AAV7JX86</accession>
<dbReference type="PANTHER" id="PTHR47333">
    <property type="entry name" value="VON WILLEBRAND FACTOR C AND EGF DOMAIN-CONTAINING PROTEIN"/>
    <property type="match status" value="1"/>
</dbReference>
<evidence type="ECO:0000313" key="10">
    <source>
        <dbReference type="EMBL" id="KAI6653400.1"/>
    </source>
</evidence>
<evidence type="ECO:0000256" key="6">
    <source>
        <dbReference type="ARBA" id="ARBA00023180"/>
    </source>
</evidence>
<dbReference type="PANTHER" id="PTHR47333:SF4">
    <property type="entry name" value="EGF-LIKE DOMAIN-CONTAINING PROTEIN"/>
    <property type="match status" value="1"/>
</dbReference>
<evidence type="ECO:0000256" key="3">
    <source>
        <dbReference type="ARBA" id="ARBA00022536"/>
    </source>
</evidence>
<dbReference type="Pfam" id="PF07645">
    <property type="entry name" value="EGF_CA"/>
    <property type="match status" value="1"/>
</dbReference>
<reference evidence="10 11" key="1">
    <citation type="journal article" date="2023" name="BMC Biol.">
        <title>The compact genome of the sponge Oopsacas minuta (Hexactinellida) is lacking key metazoan core genes.</title>
        <authorList>
            <person name="Santini S."/>
            <person name="Schenkelaars Q."/>
            <person name="Jourda C."/>
            <person name="Duchesne M."/>
            <person name="Belahbib H."/>
            <person name="Rocher C."/>
            <person name="Selva M."/>
            <person name="Riesgo A."/>
            <person name="Vervoort M."/>
            <person name="Leys S.P."/>
            <person name="Kodjabachian L."/>
            <person name="Le Bivic A."/>
            <person name="Borchiellini C."/>
            <person name="Claverie J.M."/>
            <person name="Renard E."/>
        </authorList>
    </citation>
    <scope>NUCLEOTIDE SEQUENCE [LARGE SCALE GENOMIC DNA]</scope>
    <source>
        <strain evidence="10">SPO-2</strain>
    </source>
</reference>
<evidence type="ECO:0000256" key="8">
    <source>
        <dbReference type="SAM" id="SignalP"/>
    </source>
</evidence>
<dbReference type="InterPro" id="IPR000152">
    <property type="entry name" value="EGF-type_Asp/Asn_hydroxyl_site"/>
</dbReference>
<gene>
    <name evidence="10" type="ORF">LOD99_3619</name>
</gene>
<organism evidence="10 11">
    <name type="scientific">Oopsacas minuta</name>
    <dbReference type="NCBI Taxonomy" id="111878"/>
    <lineage>
        <taxon>Eukaryota</taxon>
        <taxon>Metazoa</taxon>
        <taxon>Porifera</taxon>
        <taxon>Hexactinellida</taxon>
        <taxon>Hexasterophora</taxon>
        <taxon>Lyssacinosida</taxon>
        <taxon>Leucopsacidae</taxon>
        <taxon>Oopsacas</taxon>
    </lineage>
</organism>
<dbReference type="PROSITE" id="PS01187">
    <property type="entry name" value="EGF_CA"/>
    <property type="match status" value="1"/>
</dbReference>
<dbReference type="Proteomes" id="UP001165289">
    <property type="component" value="Unassembled WGS sequence"/>
</dbReference>
<evidence type="ECO:0000313" key="11">
    <source>
        <dbReference type="Proteomes" id="UP001165289"/>
    </source>
</evidence>
<dbReference type="GO" id="GO:0005576">
    <property type="term" value="C:extracellular region"/>
    <property type="evidence" value="ECO:0007669"/>
    <property type="project" value="UniProtKB-SubCell"/>
</dbReference>
<dbReference type="SUPFAM" id="SSF57196">
    <property type="entry name" value="EGF/Laminin"/>
    <property type="match status" value="2"/>
</dbReference>
<keyword evidence="2" id="KW-0964">Secreted</keyword>
<dbReference type="Gene3D" id="3.80.10.10">
    <property type="entry name" value="Ribonuclease Inhibitor"/>
    <property type="match status" value="1"/>
</dbReference>
<evidence type="ECO:0000256" key="2">
    <source>
        <dbReference type="ARBA" id="ARBA00022525"/>
    </source>
</evidence>
<comment type="caution">
    <text evidence="10">The sequence shown here is derived from an EMBL/GenBank/DDBJ whole genome shotgun (WGS) entry which is preliminary data.</text>
</comment>
<keyword evidence="3 7" id="KW-0245">EGF-like domain</keyword>
<keyword evidence="6" id="KW-0325">Glycoprotein</keyword>
<keyword evidence="4 8" id="KW-0732">Signal</keyword>
<evidence type="ECO:0000256" key="1">
    <source>
        <dbReference type="ARBA" id="ARBA00004613"/>
    </source>
</evidence>
<dbReference type="InterPro" id="IPR018097">
    <property type="entry name" value="EGF_Ca-bd_CS"/>
</dbReference>
<dbReference type="SUPFAM" id="SSF52058">
    <property type="entry name" value="L domain-like"/>
    <property type="match status" value="1"/>
</dbReference>
<dbReference type="InterPro" id="IPR000742">
    <property type="entry name" value="EGF"/>
</dbReference>
<dbReference type="InterPro" id="IPR049883">
    <property type="entry name" value="NOTCH1_EGF-like"/>
</dbReference>
<sequence length="470" mass="52182">MLTISYLSILVLFFISRNTVYSGNTCITSEISCFFTEYTLSCDVTTNDSSIASSIISFCSAYFSTTFPPSKTSQLFNVQQIDQQTIDIEIDQRVLSLDLIVEGNNVIVFNTDHPNVTTLKITTNGSLTASKDFLSGFSNLQYVYLEFLTLDGFPVFYTQLIEIRLDSLILPSVVTVTSAMLNQLILIKLTMIQTYVAQWFNLTGNAFDNATYITDMTLYGIQRYPSFLFANIVNLQNLSLIVDSLDTEFEDDAFIGLDELVILRISNSVNMDFLLEYTFSKLVTLIVASCNLTALDQEFFARQKSLIEIYSSWNPFECGCDMAWLNYVSVNLSWTVDGTCSTPVDVDGNSITNNSNYIGCPLQSFGCFNDTFICPSDSICVNTASSAFCDCTEAGYEFQNETNTCVDIDECSISTDNCQQICTNNNGSFICSCEPGYTLDTDMSTCSGVNKLTSQGILLLAIVLMLLLLI</sequence>
<dbReference type="InterPro" id="IPR052080">
    <property type="entry name" value="vWF_C/EGF_Fibrillin"/>
</dbReference>